<accession>A0A316UHV6</accession>
<dbReference type="STRING" id="1569628.A0A316UHV6"/>
<dbReference type="Pfam" id="PF13561">
    <property type="entry name" value="adh_short_C2"/>
    <property type="match status" value="1"/>
</dbReference>
<dbReference type="PRINTS" id="PR00080">
    <property type="entry name" value="SDRFAMILY"/>
</dbReference>
<gene>
    <name evidence="6" type="ORF">BDZ90DRAFT_235017</name>
</gene>
<sequence>MSSSSRLAQLASHLQPSDVIPRPSPLVGALLQDQVAIITGSGQGIGRATALLFASHGAKVVVSDLDKARSAAVAKEIQDAGGEAIDFAGNVMADDFAEGVVKAAVDKWGKINHLINNAGFTNDKMLHTTDDATFRMMLEVHTVAPFRLARAAAPYLRIKEAEKRENRSIVMIGSTSGNHGNVGQINYAAGKASLIGMTKTLAKEWGPFGVRANLCAFGWIDTRLTQSKASGAAIEIDGKKVALGIPGRPAAGGSGGASVNATADIPLGRPGRTDEAASAVLFLASGLASYVNGQIIEVTGGRGI</sequence>
<dbReference type="GeneID" id="37029055"/>
<dbReference type="InterPro" id="IPR020904">
    <property type="entry name" value="Sc_DH/Rdtase_CS"/>
</dbReference>
<organism evidence="6 7">
    <name type="scientific">Jaminaea rosea</name>
    <dbReference type="NCBI Taxonomy" id="1569628"/>
    <lineage>
        <taxon>Eukaryota</taxon>
        <taxon>Fungi</taxon>
        <taxon>Dikarya</taxon>
        <taxon>Basidiomycota</taxon>
        <taxon>Ustilaginomycotina</taxon>
        <taxon>Exobasidiomycetes</taxon>
        <taxon>Microstromatales</taxon>
        <taxon>Microstromatales incertae sedis</taxon>
        <taxon>Jaminaea</taxon>
    </lineage>
</organism>
<feature type="domain" description="Ketoreductase" evidence="5">
    <location>
        <begin position="34"/>
        <end position="208"/>
    </location>
</feature>
<dbReference type="Pfam" id="PF00106">
    <property type="entry name" value="adh_short"/>
    <property type="match status" value="1"/>
</dbReference>
<dbReference type="InterPro" id="IPR057326">
    <property type="entry name" value="KR_dom"/>
</dbReference>
<dbReference type="SMART" id="SM00822">
    <property type="entry name" value="PKS_KR"/>
    <property type="match status" value="1"/>
</dbReference>
<dbReference type="PANTHER" id="PTHR42760">
    <property type="entry name" value="SHORT-CHAIN DEHYDROGENASES/REDUCTASES FAMILY MEMBER"/>
    <property type="match status" value="1"/>
</dbReference>
<dbReference type="GO" id="GO:0016616">
    <property type="term" value="F:oxidoreductase activity, acting on the CH-OH group of donors, NAD or NADP as acceptor"/>
    <property type="evidence" value="ECO:0007669"/>
    <property type="project" value="TreeGrafter"/>
</dbReference>
<dbReference type="OrthoDB" id="1393670at2759"/>
<dbReference type="GO" id="GO:0006633">
    <property type="term" value="P:fatty acid biosynthetic process"/>
    <property type="evidence" value="ECO:0007669"/>
    <property type="project" value="TreeGrafter"/>
</dbReference>
<dbReference type="Proteomes" id="UP000245884">
    <property type="component" value="Unassembled WGS sequence"/>
</dbReference>
<dbReference type="EMBL" id="KZ819681">
    <property type="protein sequence ID" value="PWN24468.1"/>
    <property type="molecule type" value="Genomic_DNA"/>
</dbReference>
<evidence type="ECO:0000256" key="4">
    <source>
        <dbReference type="RuleBase" id="RU000363"/>
    </source>
</evidence>
<evidence type="ECO:0000313" key="7">
    <source>
        <dbReference type="Proteomes" id="UP000245884"/>
    </source>
</evidence>
<proteinExistence type="inferred from homology"/>
<dbReference type="InterPro" id="IPR036291">
    <property type="entry name" value="NAD(P)-bd_dom_sf"/>
</dbReference>
<evidence type="ECO:0000256" key="1">
    <source>
        <dbReference type="ARBA" id="ARBA00006484"/>
    </source>
</evidence>
<dbReference type="PRINTS" id="PR00081">
    <property type="entry name" value="GDHRDH"/>
</dbReference>
<dbReference type="GO" id="GO:0048038">
    <property type="term" value="F:quinone binding"/>
    <property type="evidence" value="ECO:0007669"/>
    <property type="project" value="TreeGrafter"/>
</dbReference>
<dbReference type="RefSeq" id="XP_025359080.1">
    <property type="nucleotide sequence ID" value="XM_025507232.1"/>
</dbReference>
<evidence type="ECO:0000313" key="6">
    <source>
        <dbReference type="EMBL" id="PWN24468.1"/>
    </source>
</evidence>
<dbReference type="FunFam" id="3.40.50.720:FF:000084">
    <property type="entry name" value="Short-chain dehydrogenase reductase"/>
    <property type="match status" value="1"/>
</dbReference>
<comment type="similarity">
    <text evidence="1 4">Belongs to the short-chain dehydrogenases/reductases (SDR) family.</text>
</comment>
<evidence type="ECO:0000256" key="3">
    <source>
        <dbReference type="ARBA" id="ARBA00023002"/>
    </source>
</evidence>
<evidence type="ECO:0000259" key="5">
    <source>
        <dbReference type="SMART" id="SM00822"/>
    </source>
</evidence>
<reference evidence="6 7" key="1">
    <citation type="journal article" date="2018" name="Mol. Biol. Evol.">
        <title>Broad Genomic Sampling Reveals a Smut Pathogenic Ancestry of the Fungal Clade Ustilaginomycotina.</title>
        <authorList>
            <person name="Kijpornyongpan T."/>
            <person name="Mondo S.J."/>
            <person name="Barry K."/>
            <person name="Sandor L."/>
            <person name="Lee J."/>
            <person name="Lipzen A."/>
            <person name="Pangilinan J."/>
            <person name="LaButti K."/>
            <person name="Hainaut M."/>
            <person name="Henrissat B."/>
            <person name="Grigoriev I.V."/>
            <person name="Spatafora J.W."/>
            <person name="Aime M.C."/>
        </authorList>
    </citation>
    <scope>NUCLEOTIDE SEQUENCE [LARGE SCALE GENOMIC DNA]</scope>
    <source>
        <strain evidence="6 7">MCA 5214</strain>
    </source>
</reference>
<name>A0A316UHV6_9BASI</name>
<dbReference type="Gene3D" id="3.40.50.720">
    <property type="entry name" value="NAD(P)-binding Rossmann-like Domain"/>
    <property type="match status" value="1"/>
</dbReference>
<keyword evidence="7" id="KW-1185">Reference proteome</keyword>
<dbReference type="AlphaFoldDB" id="A0A316UHV6"/>
<keyword evidence="3" id="KW-0560">Oxidoreductase</keyword>
<dbReference type="InterPro" id="IPR002347">
    <property type="entry name" value="SDR_fam"/>
</dbReference>
<protein>
    <submittedName>
        <fullName evidence="6">NAD(P)-binding protein</fullName>
    </submittedName>
</protein>
<dbReference type="SUPFAM" id="SSF51735">
    <property type="entry name" value="NAD(P)-binding Rossmann-fold domains"/>
    <property type="match status" value="1"/>
</dbReference>
<dbReference type="PROSITE" id="PS00061">
    <property type="entry name" value="ADH_SHORT"/>
    <property type="match status" value="1"/>
</dbReference>
<keyword evidence="2" id="KW-0521">NADP</keyword>
<dbReference type="PANTHER" id="PTHR42760:SF133">
    <property type="entry name" value="3-OXOACYL-[ACYL-CARRIER-PROTEIN] REDUCTASE"/>
    <property type="match status" value="1"/>
</dbReference>
<evidence type="ECO:0000256" key="2">
    <source>
        <dbReference type="ARBA" id="ARBA00022857"/>
    </source>
</evidence>